<comment type="subcellular location">
    <subcellularLocation>
        <location evidence="1">Cell membrane</location>
        <topology evidence="1">Multi-pass membrane protein</topology>
    </subcellularLocation>
</comment>
<feature type="transmembrane region" description="Helical" evidence="11">
    <location>
        <begin position="142"/>
        <end position="164"/>
    </location>
</feature>
<evidence type="ECO:0000313" key="13">
    <source>
        <dbReference type="Ensembl" id="ENSMALP00000032650.1"/>
    </source>
</evidence>
<evidence type="ECO:0000256" key="7">
    <source>
        <dbReference type="ARBA" id="ARBA00023040"/>
    </source>
</evidence>
<proteinExistence type="predicted"/>
<dbReference type="FunFam" id="1.20.1070.10:FF:000015">
    <property type="entry name" value="Olfactory receptor"/>
    <property type="match status" value="1"/>
</dbReference>
<evidence type="ECO:0000256" key="8">
    <source>
        <dbReference type="ARBA" id="ARBA00023136"/>
    </source>
</evidence>
<dbReference type="SUPFAM" id="SSF81321">
    <property type="entry name" value="Family A G protein-coupled receptor-like"/>
    <property type="match status" value="1"/>
</dbReference>
<dbReference type="AlphaFoldDB" id="A0A3Q3KGM4"/>
<accession>A0A3Q3KGM4</accession>
<keyword evidence="2" id="KW-1003">Cell membrane</keyword>
<evidence type="ECO:0000313" key="14">
    <source>
        <dbReference type="Proteomes" id="UP000261600"/>
    </source>
</evidence>
<dbReference type="GO" id="GO:0004984">
    <property type="term" value="F:olfactory receptor activity"/>
    <property type="evidence" value="ECO:0007669"/>
    <property type="project" value="InterPro"/>
</dbReference>
<dbReference type="PROSITE" id="PS50262">
    <property type="entry name" value="G_PROTEIN_RECEP_F1_2"/>
    <property type="match status" value="1"/>
</dbReference>
<evidence type="ECO:0000256" key="11">
    <source>
        <dbReference type="SAM" id="Phobius"/>
    </source>
</evidence>
<sequence length="327" mass="36104">FIRLNLTEEPDGVTFFILQGLSSLGDRQMILFVILLLGYIITQGGNSMIIFLTDPKLHSPMYFFLANLSFVDMVYTTTTIPKMLVGFLSDVSTISVPGCFLQMFFFIQLGITSRGILTAMAYDRYLAICHPLHYTSIMTQHIQLLLIAGAWAFGTFCTLPANLITWHQPYCGPNVVKHGWGDPSSVRRLACADTSVDNTVSLSLALVALLTTGVLILTSYVLIGISVSRMSVAQRLKAFGTCVSHLTVVSISYTAASFARYMNSSGTLSIFFQVRIIVAVLYAALTPFLNPVIYSLRNKELQESIRRTLVRFRSATVSVTKDISTVS</sequence>
<dbReference type="PANTHER" id="PTHR26453">
    <property type="entry name" value="OLFACTORY RECEPTOR"/>
    <property type="match status" value="1"/>
</dbReference>
<dbReference type="Ensembl" id="ENSMALT00000033210.1">
    <property type="protein sequence ID" value="ENSMALP00000032650.1"/>
    <property type="gene ID" value="ENSMALG00000022457.1"/>
</dbReference>
<keyword evidence="8 11" id="KW-0472">Membrane</keyword>
<evidence type="ECO:0000256" key="5">
    <source>
        <dbReference type="ARBA" id="ARBA00022725"/>
    </source>
</evidence>
<organism evidence="13 14">
    <name type="scientific">Monopterus albus</name>
    <name type="common">Swamp eel</name>
    <dbReference type="NCBI Taxonomy" id="43700"/>
    <lineage>
        <taxon>Eukaryota</taxon>
        <taxon>Metazoa</taxon>
        <taxon>Chordata</taxon>
        <taxon>Craniata</taxon>
        <taxon>Vertebrata</taxon>
        <taxon>Euteleostomi</taxon>
        <taxon>Actinopterygii</taxon>
        <taxon>Neopterygii</taxon>
        <taxon>Teleostei</taxon>
        <taxon>Neoteleostei</taxon>
        <taxon>Acanthomorphata</taxon>
        <taxon>Anabantaria</taxon>
        <taxon>Synbranchiformes</taxon>
        <taxon>Synbranchidae</taxon>
        <taxon>Monopterus</taxon>
    </lineage>
</organism>
<dbReference type="InterPro" id="IPR000276">
    <property type="entry name" value="GPCR_Rhodpsn"/>
</dbReference>
<evidence type="ECO:0000256" key="4">
    <source>
        <dbReference type="ARBA" id="ARBA00022692"/>
    </source>
</evidence>
<reference evidence="13" key="2">
    <citation type="submission" date="2025-09" db="UniProtKB">
        <authorList>
            <consortium name="Ensembl"/>
        </authorList>
    </citation>
    <scope>IDENTIFICATION</scope>
</reference>
<feature type="transmembrane region" description="Helical" evidence="11">
    <location>
        <begin position="204"/>
        <end position="226"/>
    </location>
</feature>
<name>A0A3Q3KGM4_MONAL</name>
<evidence type="ECO:0000256" key="2">
    <source>
        <dbReference type="ARBA" id="ARBA00022475"/>
    </source>
</evidence>
<keyword evidence="4 11" id="KW-0812">Transmembrane</keyword>
<dbReference type="Pfam" id="PF13853">
    <property type="entry name" value="7tm_4"/>
    <property type="match status" value="1"/>
</dbReference>
<keyword evidence="10" id="KW-0807">Transducer</keyword>
<keyword evidence="14" id="KW-1185">Reference proteome</keyword>
<dbReference type="CDD" id="cd13954">
    <property type="entry name" value="7tmA_OR"/>
    <property type="match status" value="1"/>
</dbReference>
<dbReference type="InterPro" id="IPR000725">
    <property type="entry name" value="Olfact_rcpt"/>
</dbReference>
<keyword evidence="3" id="KW-0716">Sensory transduction</keyword>
<evidence type="ECO:0000256" key="1">
    <source>
        <dbReference type="ARBA" id="ARBA00004651"/>
    </source>
</evidence>
<keyword evidence="9" id="KW-0675">Receptor</keyword>
<protein>
    <recommendedName>
        <fullName evidence="12">G-protein coupled receptors family 1 profile domain-containing protein</fullName>
    </recommendedName>
</protein>
<evidence type="ECO:0000256" key="9">
    <source>
        <dbReference type="ARBA" id="ARBA00023170"/>
    </source>
</evidence>
<dbReference type="InterPro" id="IPR017452">
    <property type="entry name" value="GPCR_Rhodpsn_7TM"/>
</dbReference>
<evidence type="ECO:0000256" key="3">
    <source>
        <dbReference type="ARBA" id="ARBA00022606"/>
    </source>
</evidence>
<evidence type="ECO:0000256" key="6">
    <source>
        <dbReference type="ARBA" id="ARBA00022989"/>
    </source>
</evidence>
<feature type="transmembrane region" description="Helical" evidence="11">
    <location>
        <begin position="61"/>
        <end position="80"/>
    </location>
</feature>
<feature type="transmembrane region" description="Helical" evidence="11">
    <location>
        <begin position="276"/>
        <end position="296"/>
    </location>
</feature>
<feature type="transmembrane region" description="Helical" evidence="11">
    <location>
        <begin position="100"/>
        <end position="122"/>
    </location>
</feature>
<dbReference type="Proteomes" id="UP000261600">
    <property type="component" value="Unplaced"/>
</dbReference>
<evidence type="ECO:0000259" key="12">
    <source>
        <dbReference type="PROSITE" id="PS50262"/>
    </source>
</evidence>
<dbReference type="PRINTS" id="PR00237">
    <property type="entry name" value="GPCRRHODOPSN"/>
</dbReference>
<feature type="transmembrane region" description="Helical" evidence="11">
    <location>
        <begin position="29"/>
        <end position="52"/>
    </location>
</feature>
<keyword evidence="6 11" id="KW-1133">Transmembrane helix</keyword>
<reference evidence="13" key="1">
    <citation type="submission" date="2025-08" db="UniProtKB">
        <authorList>
            <consortium name="Ensembl"/>
        </authorList>
    </citation>
    <scope>IDENTIFICATION</scope>
</reference>
<evidence type="ECO:0000256" key="10">
    <source>
        <dbReference type="ARBA" id="ARBA00023224"/>
    </source>
</evidence>
<keyword evidence="5" id="KW-0552">Olfaction</keyword>
<keyword evidence="7" id="KW-0297">G-protein coupled receptor</keyword>
<dbReference type="GO" id="GO:0005886">
    <property type="term" value="C:plasma membrane"/>
    <property type="evidence" value="ECO:0007669"/>
    <property type="project" value="UniProtKB-SubCell"/>
</dbReference>
<dbReference type="GO" id="GO:0004930">
    <property type="term" value="F:G protein-coupled receptor activity"/>
    <property type="evidence" value="ECO:0007669"/>
    <property type="project" value="UniProtKB-KW"/>
</dbReference>
<feature type="transmembrane region" description="Helical" evidence="11">
    <location>
        <begin position="238"/>
        <end position="256"/>
    </location>
</feature>
<dbReference type="PRINTS" id="PR00245">
    <property type="entry name" value="OLFACTORYR"/>
</dbReference>
<feature type="domain" description="G-protein coupled receptors family 1 profile" evidence="12">
    <location>
        <begin position="43"/>
        <end position="294"/>
    </location>
</feature>
<dbReference type="Gene3D" id="1.20.1070.10">
    <property type="entry name" value="Rhodopsin 7-helix transmembrane proteins"/>
    <property type="match status" value="1"/>
</dbReference>